<dbReference type="InterPro" id="IPR036390">
    <property type="entry name" value="WH_DNA-bd_sf"/>
</dbReference>
<accession>A0ABV4QYN9</accession>
<feature type="domain" description="S-adenosylmethionine-dependent methyltransferase Rv2258c-like winged HTH" evidence="2">
    <location>
        <begin position="26"/>
        <end position="91"/>
    </location>
</feature>
<dbReference type="InterPro" id="IPR029063">
    <property type="entry name" value="SAM-dependent_MTases_sf"/>
</dbReference>
<dbReference type="CDD" id="cd02440">
    <property type="entry name" value="AdoMet_MTases"/>
    <property type="match status" value="1"/>
</dbReference>
<name>A0ABV4QYN9_9ACTN</name>
<gene>
    <name evidence="3" type="ORF">SM436_16340</name>
</gene>
<dbReference type="Gene3D" id="3.40.50.150">
    <property type="entry name" value="Vaccinia Virus protein VP39"/>
    <property type="match status" value="1"/>
</dbReference>
<evidence type="ECO:0000259" key="1">
    <source>
        <dbReference type="Pfam" id="PF13847"/>
    </source>
</evidence>
<dbReference type="Pfam" id="PF21320">
    <property type="entry name" value="WHD_Rv2258c"/>
    <property type="match status" value="1"/>
</dbReference>
<dbReference type="GO" id="GO:0008168">
    <property type="term" value="F:methyltransferase activity"/>
    <property type="evidence" value="ECO:0007669"/>
    <property type="project" value="UniProtKB-KW"/>
</dbReference>
<keyword evidence="3" id="KW-0489">Methyltransferase</keyword>
<dbReference type="Pfam" id="PF13847">
    <property type="entry name" value="Methyltransf_31"/>
    <property type="match status" value="1"/>
</dbReference>
<comment type="caution">
    <text evidence="3">The sequence shown here is derived from an EMBL/GenBank/DDBJ whole genome shotgun (WGS) entry which is preliminary data.</text>
</comment>
<organism evidence="3 4">
    <name type="scientific">Actinomadura chokoriensis</name>
    <dbReference type="NCBI Taxonomy" id="454156"/>
    <lineage>
        <taxon>Bacteria</taxon>
        <taxon>Bacillati</taxon>
        <taxon>Actinomycetota</taxon>
        <taxon>Actinomycetes</taxon>
        <taxon>Streptosporangiales</taxon>
        <taxon>Thermomonosporaceae</taxon>
        <taxon>Actinomadura</taxon>
    </lineage>
</organism>
<sequence>MSEHGASVLSERLFDQAVATMEAASVWLGRRLGWYASLHEDGPATARELAERTRSQPRYAREWLEQQAVAGIVIRGEGERYELPAGHAEALLDRDSQAWTEPLIRQIVSAVLQLPALADAYRTGQGVPWHAYGAEMSEAQGDLNRPMLLHALARDWVPQIPDLHERLVEGARVADVGCGQGWSGIGLATAYPEIEVDGFDLDPVALEAARENAAEAGVAERVRFHHADAAADLAGGPYDVLMLIECLHDMPRPVEVLSAMRRVAKPGAVTLVVDEAADPVLTAPGDEVQRLLYGFSLLVCLPDSLSHPHSAGVGTVMRPDTLASFASSAGYAGVESLDVTDTGFWRIYRLVA</sequence>
<keyword evidence="4" id="KW-1185">Reference proteome</keyword>
<evidence type="ECO:0000313" key="4">
    <source>
        <dbReference type="Proteomes" id="UP001569904"/>
    </source>
</evidence>
<evidence type="ECO:0000259" key="2">
    <source>
        <dbReference type="Pfam" id="PF21320"/>
    </source>
</evidence>
<reference evidence="3 4" key="1">
    <citation type="submission" date="2023-11" db="EMBL/GenBank/DDBJ databases">
        <title>Actinomadura monticuli sp. nov., isolated from volcanic ash.</title>
        <authorList>
            <person name="Lee S.D."/>
            <person name="Yang H."/>
            <person name="Kim I.S."/>
        </authorList>
    </citation>
    <scope>NUCLEOTIDE SEQUENCE [LARGE SCALE GENOMIC DNA]</scope>
    <source>
        <strain evidence="3 4">DSM 45346</strain>
    </source>
</reference>
<dbReference type="InterPro" id="IPR036388">
    <property type="entry name" value="WH-like_DNA-bd_sf"/>
</dbReference>
<dbReference type="Proteomes" id="UP001569904">
    <property type="component" value="Unassembled WGS sequence"/>
</dbReference>
<dbReference type="RefSeq" id="WP_371941980.1">
    <property type="nucleotide sequence ID" value="NZ_JAXCEH010000009.1"/>
</dbReference>
<dbReference type="InterPro" id="IPR025714">
    <property type="entry name" value="Methyltranfer_dom"/>
</dbReference>
<proteinExistence type="predicted"/>
<dbReference type="InterPro" id="IPR053173">
    <property type="entry name" value="SAM-binding_MTase"/>
</dbReference>
<dbReference type="InterPro" id="IPR048711">
    <property type="entry name" value="WHD_Rv2258c"/>
</dbReference>
<dbReference type="PANTHER" id="PTHR45128">
    <property type="entry name" value="METHYLTRANSFERASE TYPE 11"/>
    <property type="match status" value="1"/>
</dbReference>
<feature type="domain" description="Methyltransferase" evidence="1">
    <location>
        <begin position="169"/>
        <end position="276"/>
    </location>
</feature>
<protein>
    <submittedName>
        <fullName evidence="3">Class I SAM-dependent methyltransferase</fullName>
        <ecNumber evidence="3">2.1.-.-</ecNumber>
    </submittedName>
</protein>
<dbReference type="Gene3D" id="1.10.10.10">
    <property type="entry name" value="Winged helix-like DNA-binding domain superfamily/Winged helix DNA-binding domain"/>
    <property type="match status" value="1"/>
</dbReference>
<keyword evidence="3" id="KW-0808">Transferase</keyword>
<dbReference type="SUPFAM" id="SSF46785">
    <property type="entry name" value="Winged helix' DNA-binding domain"/>
    <property type="match status" value="1"/>
</dbReference>
<dbReference type="EC" id="2.1.-.-" evidence="3"/>
<evidence type="ECO:0000313" key="3">
    <source>
        <dbReference type="EMBL" id="MFA1555259.1"/>
    </source>
</evidence>
<dbReference type="SUPFAM" id="SSF53335">
    <property type="entry name" value="S-adenosyl-L-methionine-dependent methyltransferases"/>
    <property type="match status" value="1"/>
</dbReference>
<dbReference type="EMBL" id="JAXCEH010000009">
    <property type="protein sequence ID" value="MFA1555259.1"/>
    <property type="molecule type" value="Genomic_DNA"/>
</dbReference>
<dbReference type="GO" id="GO:0032259">
    <property type="term" value="P:methylation"/>
    <property type="evidence" value="ECO:0007669"/>
    <property type="project" value="UniProtKB-KW"/>
</dbReference>